<proteinExistence type="predicted"/>
<accession>Q4TBK9</accession>
<dbReference type="PANTHER" id="PTHR21677">
    <property type="entry name" value="CRAMPED PROTEIN"/>
    <property type="match status" value="1"/>
</dbReference>
<evidence type="ECO:0000256" key="2">
    <source>
        <dbReference type="ARBA" id="ARBA00023242"/>
    </source>
</evidence>
<feature type="compositionally biased region" description="Polar residues" evidence="3">
    <location>
        <begin position="707"/>
        <end position="718"/>
    </location>
</feature>
<feature type="compositionally biased region" description="Polar residues" evidence="3">
    <location>
        <begin position="411"/>
        <end position="421"/>
    </location>
</feature>
<feature type="region of interest" description="Disordered" evidence="3">
    <location>
        <begin position="540"/>
        <end position="576"/>
    </location>
</feature>
<reference evidence="4" key="2">
    <citation type="submission" date="2004-02" db="EMBL/GenBank/DDBJ databases">
        <authorList>
            <consortium name="Genoscope"/>
            <consortium name="Whitehead Institute Centre for Genome Research"/>
        </authorList>
    </citation>
    <scope>NUCLEOTIDE SEQUENCE</scope>
</reference>
<keyword evidence="1" id="KW-0238">DNA-binding</keyword>
<feature type="compositionally biased region" description="Low complexity" evidence="3">
    <location>
        <begin position="719"/>
        <end position="733"/>
    </location>
</feature>
<dbReference type="GO" id="GO:0003682">
    <property type="term" value="F:chromatin binding"/>
    <property type="evidence" value="ECO:0007669"/>
    <property type="project" value="InterPro"/>
</dbReference>
<evidence type="ECO:0000256" key="1">
    <source>
        <dbReference type="ARBA" id="ARBA00023125"/>
    </source>
</evidence>
<feature type="compositionally biased region" description="Polar residues" evidence="3">
    <location>
        <begin position="174"/>
        <end position="184"/>
    </location>
</feature>
<dbReference type="PANTHER" id="PTHR21677:SF1">
    <property type="entry name" value="PROTEIN CRAMPED-LIKE"/>
    <property type="match status" value="1"/>
</dbReference>
<feature type="compositionally biased region" description="Low complexity" evidence="3">
    <location>
        <begin position="553"/>
        <end position="576"/>
    </location>
</feature>
<dbReference type="GO" id="GO:0007389">
    <property type="term" value="P:pattern specification process"/>
    <property type="evidence" value="ECO:0007669"/>
    <property type="project" value="TreeGrafter"/>
</dbReference>
<dbReference type="OrthoDB" id="515799at2759"/>
<dbReference type="AlphaFoldDB" id="Q4TBK9"/>
<name>Q4TBK9_TETNG</name>
<evidence type="ECO:0000313" key="4">
    <source>
        <dbReference type="EMBL" id="CAF89723.1"/>
    </source>
</evidence>
<protein>
    <submittedName>
        <fullName evidence="4">(spotted green pufferfish) hypothetical protein</fullName>
    </submittedName>
</protein>
<dbReference type="GO" id="GO:0005634">
    <property type="term" value="C:nucleus"/>
    <property type="evidence" value="ECO:0007669"/>
    <property type="project" value="TreeGrafter"/>
</dbReference>
<gene>
    <name evidence="4" type="ORF">GSTENG00003715001</name>
</gene>
<sequence>VSRMVVELHRKVSSLIEYLKQKWTYHDQRIVSSKNARRVLQKSKLMLKTVVLNISLQLEGLREREALEGRQSGTASPNKPQQEELFLYPAESSTLTTLPGVARVVHSKASCTVHWTEAGRTRPNAKELPAAQILGIQAAQPFKAGAKSGRGSTTAPGAASTSGTALADGRRTEPLNNEPLQDGSSKSEDKAPHSGPAQVCSQQAAAQSEEGIEAGPSDGGKTCTVAEATVGLAASKSTERACGPTEGLSEPCKEDHNTSASSAESGQTPPGKAAVSGTEEGMSQGSVSAARDRERAVEQIRVDGWSTRDSENVTLAELYLMFGKPGKLQLEYEWQSVPPSAQDNGQGPSQARQRGTHRVLRCLLRLVATEVNPKPLAPELCSTATSPMKNYQEEQTQTLTPPGKGPLASARSPNCGRQQASVRGARLNPSSSAASGGRNLPRSLLGPNISSDSEGGVFAVPTTLPPNSSRHSRMFSPNKEAELFRQQLNSISMHSDLFLFRQRKSRNRQLRKPLVVQRTLVPRTTGDTPQHVCSVSILSNSSATGTGSFRPIPTRLAPSSRLPLSRASPAASSSSATATQLSSAIDLAAKSAGIIPGSPRRELTSSSVDHKMLISPTPASEEEPDADLLQHNVPENGVPPPSPGMTGGGDPVLSPPSVATLLDISLPGPPEEALAPGEPQTHISDSIIELAINSAHYGEEAQLSPAKLSTNDGSKLLTSSPSVSPSRSWIPSPSHDPQWYPSDSSDSTLGCLLCSMVTPDKGRRATLTPPGPSSGTALLGPSLLDCNSHDSFPSRGLPDVAELACMMSESSVDYIARFNDLAQELAVTEP</sequence>
<evidence type="ECO:0000256" key="3">
    <source>
        <dbReference type="SAM" id="MobiDB-lite"/>
    </source>
</evidence>
<feature type="compositionally biased region" description="Polar residues" evidence="3">
    <location>
        <begin position="391"/>
        <end position="400"/>
    </location>
</feature>
<feature type="region of interest" description="Disordered" evidence="3">
    <location>
        <begin position="144"/>
        <end position="220"/>
    </location>
</feature>
<dbReference type="InterPro" id="IPR055315">
    <property type="entry name" value="Cramped-like"/>
</dbReference>
<feature type="compositionally biased region" description="Low complexity" evidence="3">
    <location>
        <begin position="197"/>
        <end position="208"/>
    </location>
</feature>
<reference evidence="4" key="1">
    <citation type="journal article" date="2004" name="Nature">
        <title>Genome duplication in the teleost fish Tetraodon nigroviridis reveals the early vertebrate proto-karyotype.</title>
        <authorList>
            <person name="Jaillon O."/>
            <person name="Aury J.-M."/>
            <person name="Brunet F."/>
            <person name="Petit J.-L."/>
            <person name="Stange-Thomann N."/>
            <person name="Mauceli E."/>
            <person name="Bouneau L."/>
            <person name="Fischer C."/>
            <person name="Ozouf-Costaz C."/>
            <person name="Bernot A."/>
            <person name="Nicaud S."/>
            <person name="Jaffe D."/>
            <person name="Fisher S."/>
            <person name="Lutfalla G."/>
            <person name="Dossat C."/>
            <person name="Segurens B."/>
            <person name="Dasilva C."/>
            <person name="Salanoubat M."/>
            <person name="Levy M."/>
            <person name="Boudet N."/>
            <person name="Castellano S."/>
            <person name="Anthouard V."/>
            <person name="Jubin C."/>
            <person name="Castelli V."/>
            <person name="Katinka M."/>
            <person name="Vacherie B."/>
            <person name="Biemont C."/>
            <person name="Skalli Z."/>
            <person name="Cattolico L."/>
            <person name="Poulain J."/>
            <person name="De Berardinis V."/>
            <person name="Cruaud C."/>
            <person name="Duprat S."/>
            <person name="Brottier P."/>
            <person name="Coutanceau J.-P."/>
            <person name="Gouzy J."/>
            <person name="Parra G."/>
            <person name="Lardier G."/>
            <person name="Chapple C."/>
            <person name="McKernan K.J."/>
            <person name="McEwan P."/>
            <person name="Bosak S."/>
            <person name="Kellis M."/>
            <person name="Volff J.-N."/>
            <person name="Guigo R."/>
            <person name="Zody M.C."/>
            <person name="Mesirov J."/>
            <person name="Lindblad-Toh K."/>
            <person name="Birren B."/>
            <person name="Nusbaum C."/>
            <person name="Kahn D."/>
            <person name="Robinson-Rechavi M."/>
            <person name="Laudet V."/>
            <person name="Schachter V."/>
            <person name="Quetier F."/>
            <person name="Saurin W."/>
            <person name="Scarpelli C."/>
            <person name="Wincker P."/>
            <person name="Lander E.S."/>
            <person name="Weissenbach J."/>
            <person name="Roest Crollius H."/>
        </authorList>
    </citation>
    <scope>NUCLEOTIDE SEQUENCE [LARGE SCALE GENOMIC DNA]</scope>
</reference>
<dbReference type="EMBL" id="CAAE01007118">
    <property type="protein sequence ID" value="CAF89723.1"/>
    <property type="molecule type" value="Genomic_DNA"/>
</dbReference>
<organism evidence="4">
    <name type="scientific">Tetraodon nigroviridis</name>
    <name type="common">Spotted green pufferfish</name>
    <name type="synonym">Chelonodon nigroviridis</name>
    <dbReference type="NCBI Taxonomy" id="99883"/>
    <lineage>
        <taxon>Eukaryota</taxon>
        <taxon>Metazoa</taxon>
        <taxon>Chordata</taxon>
        <taxon>Craniata</taxon>
        <taxon>Vertebrata</taxon>
        <taxon>Euteleostomi</taxon>
        <taxon>Actinopterygii</taxon>
        <taxon>Neopterygii</taxon>
        <taxon>Teleostei</taxon>
        <taxon>Neoteleostei</taxon>
        <taxon>Acanthomorphata</taxon>
        <taxon>Eupercaria</taxon>
        <taxon>Tetraodontiformes</taxon>
        <taxon>Tetradontoidea</taxon>
        <taxon>Tetraodontidae</taxon>
        <taxon>Tetraodon</taxon>
    </lineage>
</organism>
<feature type="region of interest" description="Disordered" evidence="3">
    <location>
        <begin position="705"/>
        <end position="743"/>
    </location>
</feature>
<feature type="region of interest" description="Disordered" evidence="3">
    <location>
        <begin position="235"/>
        <end position="295"/>
    </location>
</feature>
<dbReference type="GO" id="GO:0003677">
    <property type="term" value="F:DNA binding"/>
    <property type="evidence" value="ECO:0007669"/>
    <property type="project" value="UniProtKB-KW"/>
</dbReference>
<feature type="region of interest" description="Disordered" evidence="3">
    <location>
        <begin position="630"/>
        <end position="678"/>
    </location>
</feature>
<feature type="compositionally biased region" description="Polar residues" evidence="3">
    <location>
        <begin position="258"/>
        <end position="268"/>
    </location>
</feature>
<feature type="non-terminal residue" evidence="4">
    <location>
        <position position="1"/>
    </location>
</feature>
<feature type="non-terminal residue" evidence="4">
    <location>
        <position position="830"/>
    </location>
</feature>
<feature type="region of interest" description="Disordered" evidence="3">
    <location>
        <begin position="391"/>
        <end position="457"/>
    </location>
</feature>
<dbReference type="KEGG" id="tng:GSTEN00003715G001"/>
<keyword evidence="2" id="KW-0539">Nucleus</keyword>
<feature type="compositionally biased region" description="Low complexity" evidence="3">
    <location>
        <begin position="149"/>
        <end position="165"/>
    </location>
</feature>
<comment type="caution">
    <text evidence="4">The sequence shown here is derived from an EMBL/GenBank/DDBJ whole genome shotgun (WGS) entry which is preliminary data.</text>
</comment>